<keyword evidence="4" id="KW-1185">Reference proteome</keyword>
<evidence type="ECO:0000256" key="2">
    <source>
        <dbReference type="SAM" id="Phobius"/>
    </source>
</evidence>
<dbReference type="InterPro" id="IPR008465">
    <property type="entry name" value="DAG1_C"/>
</dbReference>
<dbReference type="PANTHER" id="PTHR21559">
    <property type="entry name" value="DYSTROGLYCAN-RELATED"/>
    <property type="match status" value="1"/>
</dbReference>
<feature type="compositionally biased region" description="Pro residues" evidence="1">
    <location>
        <begin position="264"/>
        <end position="290"/>
    </location>
</feature>
<evidence type="ECO:0000256" key="1">
    <source>
        <dbReference type="SAM" id="MobiDB-lite"/>
    </source>
</evidence>
<protein>
    <submittedName>
        <fullName evidence="5">Uncharacterized protein LOC102803778</fullName>
    </submittedName>
</protein>
<feature type="domain" description="Peptidase S72" evidence="3">
    <location>
        <begin position="44"/>
        <end position="153"/>
    </location>
</feature>
<name>A0ABM0LUK5_SACKO</name>
<keyword evidence="2" id="KW-0472">Membrane</keyword>
<evidence type="ECO:0000259" key="3">
    <source>
        <dbReference type="PROSITE" id="PS51699"/>
    </source>
</evidence>
<dbReference type="Proteomes" id="UP000694865">
    <property type="component" value="Unplaced"/>
</dbReference>
<proteinExistence type="predicted"/>
<evidence type="ECO:0000313" key="5">
    <source>
        <dbReference type="RefSeq" id="XP_006811446.1"/>
    </source>
</evidence>
<feature type="transmembrane region" description="Helical" evidence="2">
    <location>
        <begin position="183"/>
        <end position="205"/>
    </location>
</feature>
<dbReference type="PANTHER" id="PTHR21559:SF21">
    <property type="entry name" value="DYSTROGLYCAN 1"/>
    <property type="match status" value="1"/>
</dbReference>
<feature type="region of interest" description="Disordered" evidence="1">
    <location>
        <begin position="242"/>
        <end position="351"/>
    </location>
</feature>
<dbReference type="PROSITE" id="PS51699">
    <property type="entry name" value="SEA_DG"/>
    <property type="match status" value="1"/>
</dbReference>
<dbReference type="GeneID" id="102803778"/>
<dbReference type="InterPro" id="IPR030398">
    <property type="entry name" value="SEA_DG_dom"/>
</dbReference>
<dbReference type="RefSeq" id="XP_006811446.1">
    <property type="nucleotide sequence ID" value="XM_006811383.1"/>
</dbReference>
<organism evidence="4 5">
    <name type="scientific">Saccoglossus kowalevskii</name>
    <name type="common">Acorn worm</name>
    <dbReference type="NCBI Taxonomy" id="10224"/>
    <lineage>
        <taxon>Eukaryota</taxon>
        <taxon>Metazoa</taxon>
        <taxon>Hemichordata</taxon>
        <taxon>Enteropneusta</taxon>
        <taxon>Harrimaniidae</taxon>
        <taxon>Saccoglossus</taxon>
    </lineage>
</organism>
<reference evidence="5" key="1">
    <citation type="submission" date="2025-08" db="UniProtKB">
        <authorList>
            <consortium name="RefSeq"/>
        </authorList>
    </citation>
    <scope>IDENTIFICATION</scope>
    <source>
        <tissue evidence="5">Testes</tissue>
    </source>
</reference>
<accession>A0ABM0LUK5</accession>
<gene>
    <name evidence="5" type="primary">LOC102803778</name>
</gene>
<keyword evidence="2" id="KW-0812">Transmembrane</keyword>
<feature type="compositionally biased region" description="Pro residues" evidence="1">
    <location>
        <begin position="329"/>
        <end position="342"/>
    </location>
</feature>
<sequence>MIYGIPLIEDYTVKPLEYLLIAWDSSGLNTRDAMQFILQPSVTVFSHQFVITFKNDFTEFMSSGQNRYDLATKITDYYEESDAKSITVDSISKGSVVWVYSNNSLPTDKCDLIVIDALYAKLADDAGVIQASFQQAMQPQFLADTAQRQLTGICGPVTIPSQTTQAVVIVQPVISERETWEKAVIPALIFAIVLLLLGCVVCIVYRRKRPGTKFLLRVEKPMYTKDRRPIILPDERKVKQKLKPVQPAILRSDISPFQQTQPSKPVPPPPPEIQDIRPPSPPPYRLPPYPDNMGGYPDYPDNMGEYPNYPTEGALPPSPPAYSHQPDYGRPPPNYRLPPPYNPVDMKTSNI</sequence>
<keyword evidence="2" id="KW-1133">Transmembrane helix</keyword>
<evidence type="ECO:0000313" key="4">
    <source>
        <dbReference type="Proteomes" id="UP000694865"/>
    </source>
</evidence>
<dbReference type="Pfam" id="PF05454">
    <property type="entry name" value="DAG1"/>
    <property type="match status" value="1"/>
</dbReference>